<evidence type="ECO:0008006" key="3">
    <source>
        <dbReference type="Google" id="ProtNLM"/>
    </source>
</evidence>
<comment type="caution">
    <text evidence="1">The sequence shown here is derived from an EMBL/GenBank/DDBJ whole genome shotgun (WGS) entry which is preliminary data.</text>
</comment>
<dbReference type="RefSeq" id="WP_248413689.1">
    <property type="nucleotide sequence ID" value="NZ_JALPQF010000016.1"/>
</dbReference>
<dbReference type="EMBL" id="JALPQF010000016">
    <property type="protein sequence ID" value="MCK8481900.1"/>
    <property type="molecule type" value="Genomic_DNA"/>
</dbReference>
<reference evidence="1" key="1">
    <citation type="submission" date="2022-04" db="EMBL/GenBank/DDBJ databases">
        <authorList>
            <person name="Ren T."/>
        </authorList>
    </citation>
    <scope>NUCLEOTIDE SEQUENCE</scope>
    <source>
        <strain evidence="1">F63249</strain>
    </source>
</reference>
<proteinExistence type="predicted"/>
<gene>
    <name evidence="1" type="ORF">MUY34_14800</name>
</gene>
<protein>
    <recommendedName>
        <fullName evidence="3">XRE family transcriptional regulator</fullName>
    </recommendedName>
</protein>
<dbReference type="Proteomes" id="UP001203687">
    <property type="component" value="Unassembled WGS sequence"/>
</dbReference>
<organism evidence="1 2">
    <name type="scientific">Psychroserpens algicola</name>
    <dbReference type="NCBI Taxonomy" id="1719034"/>
    <lineage>
        <taxon>Bacteria</taxon>
        <taxon>Pseudomonadati</taxon>
        <taxon>Bacteroidota</taxon>
        <taxon>Flavobacteriia</taxon>
        <taxon>Flavobacteriales</taxon>
        <taxon>Flavobacteriaceae</taxon>
        <taxon>Psychroserpens</taxon>
    </lineage>
</organism>
<evidence type="ECO:0000313" key="2">
    <source>
        <dbReference type="Proteomes" id="UP001203687"/>
    </source>
</evidence>
<sequence>MSKTVHRIMQLITALNMSARQFDISIGTANGYILRMQKNNASVGSDVIERIIKEYPKVNLVWLITGNGDMFIEDNPKPKVRSKKEIEAFIEKTLKHQLSDEKKALLDEILNEIENTKTKN</sequence>
<keyword evidence="2" id="KW-1185">Reference proteome</keyword>
<evidence type="ECO:0000313" key="1">
    <source>
        <dbReference type="EMBL" id="MCK8481900.1"/>
    </source>
</evidence>
<accession>A0ABT0HDH9</accession>
<name>A0ABT0HDH9_9FLAO</name>